<accession>A0A8R2A9S6</accession>
<reference evidence="4" key="2">
    <citation type="submission" date="2022-06" db="UniProtKB">
        <authorList>
            <consortium name="EnsemblMetazoa"/>
        </authorList>
    </citation>
    <scope>IDENTIFICATION</scope>
</reference>
<dbReference type="CDD" id="cd06465">
    <property type="entry name" value="p23_hB-ind1_like"/>
    <property type="match status" value="1"/>
</dbReference>
<dbReference type="GeneID" id="100159849"/>
<feature type="domain" description="CS" evidence="3">
    <location>
        <begin position="6"/>
        <end position="96"/>
    </location>
</feature>
<feature type="compositionally biased region" description="Acidic residues" evidence="2">
    <location>
        <begin position="167"/>
        <end position="184"/>
    </location>
</feature>
<dbReference type="EnsemblMetazoa" id="XM_001951849.5">
    <property type="protein sequence ID" value="XP_001951884.1"/>
    <property type="gene ID" value="LOC100159849"/>
</dbReference>
<dbReference type="Proteomes" id="UP000007819">
    <property type="component" value="Chromosome A3"/>
</dbReference>
<reference evidence="5" key="1">
    <citation type="submission" date="2010-06" db="EMBL/GenBank/DDBJ databases">
        <authorList>
            <person name="Jiang H."/>
            <person name="Abraham K."/>
            <person name="Ali S."/>
            <person name="Alsbrooks S.L."/>
            <person name="Anim B.N."/>
            <person name="Anosike U.S."/>
            <person name="Attaway T."/>
            <person name="Bandaranaike D.P."/>
            <person name="Battles P.K."/>
            <person name="Bell S.N."/>
            <person name="Bell A.V."/>
            <person name="Beltran B."/>
            <person name="Bickham C."/>
            <person name="Bustamante Y."/>
            <person name="Caleb T."/>
            <person name="Canada A."/>
            <person name="Cardenas V."/>
            <person name="Carter K."/>
            <person name="Chacko J."/>
            <person name="Chandrabose M.N."/>
            <person name="Chavez D."/>
            <person name="Chavez A."/>
            <person name="Chen L."/>
            <person name="Chu H.-S."/>
            <person name="Claassen K.J."/>
            <person name="Cockrell R."/>
            <person name="Collins M."/>
            <person name="Cooper J.A."/>
            <person name="Cree A."/>
            <person name="Curry S.M."/>
            <person name="Da Y."/>
            <person name="Dao M.D."/>
            <person name="Das B."/>
            <person name="Davila M.-L."/>
            <person name="Davy-Carroll L."/>
            <person name="Denson S."/>
            <person name="Dinh H."/>
            <person name="Ebong V.E."/>
            <person name="Edwards J.R."/>
            <person name="Egan A."/>
            <person name="El-Daye J."/>
            <person name="Escobedo L."/>
            <person name="Fernandez S."/>
            <person name="Fernando P.R."/>
            <person name="Flagg N."/>
            <person name="Forbes L.D."/>
            <person name="Fowler R.G."/>
            <person name="Fu Q."/>
            <person name="Gabisi R.A."/>
            <person name="Ganer J."/>
            <person name="Garbino Pronczuk A."/>
            <person name="Garcia R.M."/>
            <person name="Garner T."/>
            <person name="Garrett T.E."/>
            <person name="Gonzalez D.A."/>
            <person name="Hamid H."/>
            <person name="Hawkins E.S."/>
            <person name="Hirani K."/>
            <person name="Hogues M.E."/>
            <person name="Hollins B."/>
            <person name="Hsiao C.-H."/>
            <person name="Jabil R."/>
            <person name="James M.L."/>
            <person name="Jhangiani S.N."/>
            <person name="Johnson B."/>
            <person name="Johnson Q."/>
            <person name="Joshi V."/>
            <person name="Kalu J.B."/>
            <person name="Kam C."/>
            <person name="Kashfia A."/>
            <person name="Keebler J."/>
            <person name="Kisamo H."/>
            <person name="Kovar C.L."/>
            <person name="Lago L.A."/>
            <person name="Lai C.-Y."/>
            <person name="Laidlaw J."/>
            <person name="Lara F."/>
            <person name="Le T.-K."/>
            <person name="Lee S.L."/>
            <person name="Legall F.H."/>
            <person name="Lemon S.J."/>
            <person name="Lewis L.R."/>
            <person name="Li B."/>
            <person name="Liu Y."/>
            <person name="Liu Y.-S."/>
            <person name="Lopez J."/>
            <person name="Lozado R.J."/>
            <person name="Lu J."/>
            <person name="Madu R.C."/>
            <person name="Maheshwari M."/>
            <person name="Maheshwari R."/>
            <person name="Malloy K."/>
            <person name="Martinez E."/>
            <person name="Mathew T."/>
            <person name="Mercado I.C."/>
            <person name="Mercado C."/>
            <person name="Meyer B."/>
            <person name="Montgomery K."/>
            <person name="Morgan M.B."/>
            <person name="Munidasa M."/>
            <person name="Nazareth L.V."/>
            <person name="Nelson J."/>
            <person name="Ng B.M."/>
            <person name="Nguyen N.B."/>
            <person name="Nguyen P.Q."/>
            <person name="Nguyen T."/>
            <person name="Obregon M."/>
            <person name="Okwuonu G.O."/>
            <person name="Onwere C.G."/>
            <person name="Orozco G."/>
            <person name="Parra A."/>
            <person name="Patel S."/>
            <person name="Patil S."/>
            <person name="Perez A."/>
            <person name="Perez Y."/>
            <person name="Pham C."/>
            <person name="Primus E.L."/>
            <person name="Pu L.-L."/>
            <person name="Puazo M."/>
            <person name="Qin X."/>
            <person name="Quiroz J.B."/>
            <person name="Reese J."/>
            <person name="Richards S."/>
            <person name="Rives C.M."/>
            <person name="Robberts R."/>
            <person name="Ruiz S.J."/>
            <person name="Ruiz M.J."/>
            <person name="Santibanez J."/>
            <person name="Schneider B.W."/>
            <person name="Sisson I."/>
            <person name="Smith M."/>
            <person name="Sodergren E."/>
            <person name="Song X.-Z."/>
            <person name="Song B.B."/>
            <person name="Summersgill H."/>
            <person name="Thelus R."/>
            <person name="Thornton R.D."/>
            <person name="Trejos Z.Y."/>
            <person name="Usmani K."/>
            <person name="Vattathil S."/>
            <person name="Villasana D."/>
            <person name="Walker D.L."/>
            <person name="Wang S."/>
            <person name="Wang K."/>
            <person name="White C.S."/>
            <person name="Williams A.C."/>
            <person name="Williamson J."/>
            <person name="Wilson K."/>
            <person name="Woghiren I.O."/>
            <person name="Woodworth J.R."/>
            <person name="Worley K.C."/>
            <person name="Wright R.A."/>
            <person name="Wu W."/>
            <person name="Young L."/>
            <person name="Zhang L."/>
            <person name="Zhang J."/>
            <person name="Zhu Y."/>
            <person name="Muzny D.M."/>
            <person name="Weinstock G."/>
            <person name="Gibbs R.A."/>
        </authorList>
    </citation>
    <scope>NUCLEOTIDE SEQUENCE [LARGE SCALE GENOMIC DNA]</scope>
    <source>
        <strain evidence="5">LSR1</strain>
    </source>
</reference>
<dbReference type="SUPFAM" id="SSF49764">
    <property type="entry name" value="HSP20-like chaperones"/>
    <property type="match status" value="1"/>
</dbReference>
<dbReference type="OrthoDB" id="1564555at2759"/>
<dbReference type="Gene3D" id="2.60.40.790">
    <property type="match status" value="1"/>
</dbReference>
<dbReference type="GO" id="GO:0051879">
    <property type="term" value="F:Hsp90 protein binding"/>
    <property type="evidence" value="ECO:0007669"/>
    <property type="project" value="InterPro"/>
</dbReference>
<dbReference type="InterPro" id="IPR045250">
    <property type="entry name" value="p23-like"/>
</dbReference>
<dbReference type="GO" id="GO:0051087">
    <property type="term" value="F:protein-folding chaperone binding"/>
    <property type="evidence" value="ECO:0007669"/>
    <property type="project" value="TreeGrafter"/>
</dbReference>
<feature type="region of interest" description="Disordered" evidence="2">
    <location>
        <begin position="151"/>
        <end position="210"/>
    </location>
</feature>
<dbReference type="KEGG" id="api:100159849"/>
<dbReference type="AlphaFoldDB" id="A0A8R2A9S6"/>
<name>A0A8R2A9S6_ACYPI</name>
<evidence type="ECO:0000313" key="5">
    <source>
        <dbReference type="Proteomes" id="UP000007819"/>
    </source>
</evidence>
<dbReference type="InterPro" id="IPR007052">
    <property type="entry name" value="CS_dom"/>
</dbReference>
<dbReference type="GO" id="GO:0005829">
    <property type="term" value="C:cytosol"/>
    <property type="evidence" value="ECO:0007669"/>
    <property type="project" value="TreeGrafter"/>
</dbReference>
<dbReference type="OMA" id="EEGPYWP"/>
<comment type="similarity">
    <text evidence="1">Belongs to the p23/wos2 family.</text>
</comment>
<dbReference type="GO" id="GO:0006457">
    <property type="term" value="P:protein folding"/>
    <property type="evidence" value="ECO:0007669"/>
    <property type="project" value="TreeGrafter"/>
</dbReference>
<dbReference type="PROSITE" id="PS51203">
    <property type="entry name" value="CS"/>
    <property type="match status" value="1"/>
</dbReference>
<dbReference type="GO" id="GO:0005634">
    <property type="term" value="C:nucleus"/>
    <property type="evidence" value="ECO:0007669"/>
    <property type="project" value="TreeGrafter"/>
</dbReference>
<dbReference type="FunFam" id="2.60.40.790:FF:000013">
    <property type="entry name" value="Very-long-chain (3R)-3-hydroxyacyl-CoA dehydratase"/>
    <property type="match status" value="1"/>
</dbReference>
<dbReference type="RefSeq" id="XP_001951884.1">
    <property type="nucleotide sequence ID" value="XM_001951849.4"/>
</dbReference>
<feature type="compositionally biased region" description="Basic and acidic residues" evidence="2">
    <location>
        <begin position="186"/>
        <end position="210"/>
    </location>
</feature>
<organism evidence="4 5">
    <name type="scientific">Acyrthosiphon pisum</name>
    <name type="common">Pea aphid</name>
    <dbReference type="NCBI Taxonomy" id="7029"/>
    <lineage>
        <taxon>Eukaryota</taxon>
        <taxon>Metazoa</taxon>
        <taxon>Ecdysozoa</taxon>
        <taxon>Arthropoda</taxon>
        <taxon>Hexapoda</taxon>
        <taxon>Insecta</taxon>
        <taxon>Pterygota</taxon>
        <taxon>Neoptera</taxon>
        <taxon>Paraneoptera</taxon>
        <taxon>Hemiptera</taxon>
        <taxon>Sternorrhyncha</taxon>
        <taxon>Aphidomorpha</taxon>
        <taxon>Aphidoidea</taxon>
        <taxon>Aphididae</taxon>
        <taxon>Macrosiphini</taxon>
        <taxon>Acyrthosiphon</taxon>
    </lineage>
</organism>
<evidence type="ECO:0000259" key="3">
    <source>
        <dbReference type="PROSITE" id="PS51203"/>
    </source>
</evidence>
<evidence type="ECO:0000313" key="4">
    <source>
        <dbReference type="EnsemblMetazoa" id="XP_001951884.1"/>
    </source>
</evidence>
<dbReference type="Pfam" id="PF04969">
    <property type="entry name" value="CS"/>
    <property type="match status" value="1"/>
</dbReference>
<evidence type="ECO:0000256" key="2">
    <source>
        <dbReference type="SAM" id="MobiDB-lite"/>
    </source>
</evidence>
<evidence type="ECO:0000256" key="1">
    <source>
        <dbReference type="ARBA" id="ARBA00025733"/>
    </source>
</evidence>
<dbReference type="GO" id="GO:0051131">
    <property type="term" value="P:chaperone-mediated protein complex assembly"/>
    <property type="evidence" value="ECO:0007669"/>
    <property type="project" value="TreeGrafter"/>
</dbReference>
<keyword evidence="5" id="KW-1185">Reference proteome</keyword>
<sequence length="210" mass="22897">MTAQQTLIPPVIWAQRNDVVYVTICVEDSKNPDIKIEPEQIVFHSVAGLEQKVYDVTIPLYAAVEPENSKTTVGGRYIELVLKKPSTDTKYWPQLTKEKKKYHWLKVDFKKWKDESDSEDEAAAVGGGGLGGDGNIDDMLNMMGGGAGGPKFGGLGGGLGGDYNIPSDEDSDDEEMPELDDIESETTGKGKEKSEETLPSLEEVKPKTTA</sequence>
<dbReference type="InterPro" id="IPR008978">
    <property type="entry name" value="HSP20-like_chaperone"/>
</dbReference>
<feature type="compositionally biased region" description="Gly residues" evidence="2">
    <location>
        <begin position="151"/>
        <end position="161"/>
    </location>
</feature>
<dbReference type="PANTHER" id="PTHR22932">
    <property type="entry name" value="TELOMERASE-BINDING PROTEIN P23 HSP90 CO-CHAPERONE"/>
    <property type="match status" value="1"/>
</dbReference>
<proteinExistence type="inferred from homology"/>
<protein>
    <recommendedName>
        <fullName evidence="3">CS domain-containing protein</fullName>
    </recommendedName>
</protein>
<dbReference type="PANTHER" id="PTHR22932:SF1">
    <property type="entry name" value="CO-CHAPERONE PROTEIN DAF-41"/>
    <property type="match status" value="1"/>
</dbReference>